<keyword evidence="3" id="KW-1185">Reference proteome</keyword>
<dbReference type="SUPFAM" id="SSF48452">
    <property type="entry name" value="TPR-like"/>
    <property type="match status" value="1"/>
</dbReference>
<evidence type="ECO:0000313" key="3">
    <source>
        <dbReference type="Proteomes" id="UP001344251"/>
    </source>
</evidence>
<dbReference type="SUPFAM" id="SSF47413">
    <property type="entry name" value="lambda repressor-like DNA-binding domains"/>
    <property type="match status" value="1"/>
</dbReference>
<dbReference type="Gene3D" id="1.25.40.10">
    <property type="entry name" value="Tetratricopeptide repeat domain"/>
    <property type="match status" value="1"/>
</dbReference>
<sequence>MASIVYRGVGPRIAYERRIARLSQVDLARAAGVALGTVRKVERGERGVSDAVLEAFAGALSIDPTRLLPERERPDDRVHQAMPGLSAVLASYEEPDDGRCRELSELREAVSTVVGLRLSAQYARIARSVPGLLAELCRALSTAAPGDRPEAARLLVDTCRAADAVAFKHGAKDLSARLLDLMRWAGAQADDPFVEAAVAYVRAELHFGAGTHAVGLRALERAVDRAPRTDSAEALAARGALHMRAAVLAGRAGDHDAADVHLDDARELGNRVPEDIYQGTAFGPDSVRVHEVSVAVSLGDGHLDRALRLAREWKPPLDLPAERRSGFYIELGRAQLWSGRPDAAFESLKVARRIAPQHAREHRWVREDAATLRRLKRADAESLSSFAEWCHAGAGA</sequence>
<protein>
    <submittedName>
        <fullName evidence="2">Helix-turn-helix domain-containing protein</fullName>
    </submittedName>
</protein>
<dbReference type="SMART" id="SM00530">
    <property type="entry name" value="HTH_XRE"/>
    <property type="match status" value="1"/>
</dbReference>
<evidence type="ECO:0000259" key="1">
    <source>
        <dbReference type="PROSITE" id="PS50943"/>
    </source>
</evidence>
<dbReference type="Pfam" id="PF01381">
    <property type="entry name" value="HTH_3"/>
    <property type="match status" value="1"/>
</dbReference>
<dbReference type="InterPro" id="IPR010982">
    <property type="entry name" value="Lambda_DNA-bd_dom_sf"/>
</dbReference>
<dbReference type="EMBL" id="CP109106">
    <property type="protein sequence ID" value="WSB68073.1"/>
    <property type="molecule type" value="Genomic_DNA"/>
</dbReference>
<dbReference type="CDD" id="cd00093">
    <property type="entry name" value="HTH_XRE"/>
    <property type="match status" value="1"/>
</dbReference>
<organism evidence="2 3">
    <name type="scientific">Streptomyces decoyicus</name>
    <dbReference type="NCBI Taxonomy" id="249567"/>
    <lineage>
        <taxon>Bacteria</taxon>
        <taxon>Bacillati</taxon>
        <taxon>Actinomycetota</taxon>
        <taxon>Actinomycetes</taxon>
        <taxon>Kitasatosporales</taxon>
        <taxon>Streptomycetaceae</taxon>
        <taxon>Streptomyces</taxon>
    </lineage>
</organism>
<dbReference type="Gene3D" id="1.10.260.40">
    <property type="entry name" value="lambda repressor-like DNA-binding domains"/>
    <property type="match status" value="1"/>
</dbReference>
<feature type="domain" description="HTH cro/C1-type" evidence="1">
    <location>
        <begin position="13"/>
        <end position="67"/>
    </location>
</feature>
<evidence type="ECO:0000313" key="2">
    <source>
        <dbReference type="EMBL" id="WSB68073.1"/>
    </source>
</evidence>
<dbReference type="InterPro" id="IPR001387">
    <property type="entry name" value="Cro/C1-type_HTH"/>
</dbReference>
<dbReference type="Proteomes" id="UP001344251">
    <property type="component" value="Chromosome"/>
</dbReference>
<accession>A0ABZ1FDD1</accession>
<proteinExistence type="predicted"/>
<reference evidence="2 3" key="1">
    <citation type="submission" date="2022-10" db="EMBL/GenBank/DDBJ databases">
        <title>The complete genomes of actinobacterial strains from the NBC collection.</title>
        <authorList>
            <person name="Joergensen T.S."/>
            <person name="Alvarez Arevalo M."/>
            <person name="Sterndorff E.B."/>
            <person name="Faurdal D."/>
            <person name="Vuksanovic O."/>
            <person name="Mourched A.-S."/>
            <person name="Charusanti P."/>
            <person name="Shaw S."/>
            <person name="Blin K."/>
            <person name="Weber T."/>
        </authorList>
    </citation>
    <scope>NUCLEOTIDE SEQUENCE [LARGE SCALE GENOMIC DNA]</scope>
    <source>
        <strain evidence="2 3">NBC 01774</strain>
    </source>
</reference>
<gene>
    <name evidence="2" type="ORF">OG863_08935</name>
</gene>
<dbReference type="RefSeq" id="WP_326617488.1">
    <property type="nucleotide sequence ID" value="NZ_CP109106.1"/>
</dbReference>
<dbReference type="InterPro" id="IPR011990">
    <property type="entry name" value="TPR-like_helical_dom_sf"/>
</dbReference>
<dbReference type="PROSITE" id="PS50943">
    <property type="entry name" value="HTH_CROC1"/>
    <property type="match status" value="1"/>
</dbReference>
<name>A0ABZ1FDD1_9ACTN</name>